<keyword evidence="5" id="KW-1185">Reference proteome</keyword>
<dbReference type="Pfam" id="PF00253">
    <property type="entry name" value="Ribosomal_S14"/>
    <property type="match status" value="1"/>
</dbReference>
<evidence type="ECO:0000313" key="4">
    <source>
        <dbReference type="EMBL" id="OQR75460.1"/>
    </source>
</evidence>
<dbReference type="Gene3D" id="1.10.287.1480">
    <property type="match status" value="1"/>
</dbReference>
<dbReference type="PANTHER" id="PTHR19836:SF19">
    <property type="entry name" value="SMALL RIBOSOMAL SUBUNIT PROTEIN US14M"/>
    <property type="match status" value="1"/>
</dbReference>
<dbReference type="PANTHER" id="PTHR19836">
    <property type="entry name" value="30S RIBOSOMAL PROTEIN S14"/>
    <property type="match status" value="1"/>
</dbReference>
<dbReference type="AlphaFoldDB" id="A0A1V9XPM8"/>
<keyword evidence="2 4" id="KW-0689">Ribosomal protein</keyword>
<comment type="similarity">
    <text evidence="1">Belongs to the universal ribosomal protein uS14 family.</text>
</comment>
<organism evidence="4 5">
    <name type="scientific">Tropilaelaps mercedesae</name>
    <dbReference type="NCBI Taxonomy" id="418985"/>
    <lineage>
        <taxon>Eukaryota</taxon>
        <taxon>Metazoa</taxon>
        <taxon>Ecdysozoa</taxon>
        <taxon>Arthropoda</taxon>
        <taxon>Chelicerata</taxon>
        <taxon>Arachnida</taxon>
        <taxon>Acari</taxon>
        <taxon>Parasitiformes</taxon>
        <taxon>Mesostigmata</taxon>
        <taxon>Gamasina</taxon>
        <taxon>Dermanyssoidea</taxon>
        <taxon>Laelapidae</taxon>
        <taxon>Tropilaelaps</taxon>
    </lineage>
</organism>
<dbReference type="InterPro" id="IPR001209">
    <property type="entry name" value="Ribosomal_uS14"/>
</dbReference>
<dbReference type="GO" id="GO:0006412">
    <property type="term" value="P:translation"/>
    <property type="evidence" value="ECO:0007669"/>
    <property type="project" value="InterPro"/>
</dbReference>
<evidence type="ECO:0000256" key="3">
    <source>
        <dbReference type="ARBA" id="ARBA00023274"/>
    </source>
</evidence>
<evidence type="ECO:0000256" key="1">
    <source>
        <dbReference type="ARBA" id="ARBA00009083"/>
    </source>
</evidence>
<dbReference type="GO" id="GO:0003735">
    <property type="term" value="F:structural constituent of ribosome"/>
    <property type="evidence" value="ECO:0007669"/>
    <property type="project" value="InterPro"/>
</dbReference>
<dbReference type="FunCoup" id="A0A1V9XPM8">
    <property type="interactions" value="496"/>
</dbReference>
<keyword evidence="3" id="KW-0687">Ribonucleoprotein</keyword>
<comment type="caution">
    <text evidence="4">The sequence shown here is derived from an EMBL/GenBank/DDBJ whole genome shotgun (WGS) entry which is preliminary data.</text>
</comment>
<reference evidence="4 5" key="1">
    <citation type="journal article" date="2017" name="Gigascience">
        <title>Draft genome of the honey bee ectoparasitic mite, Tropilaelaps mercedesae, is shaped by the parasitic life history.</title>
        <authorList>
            <person name="Dong X."/>
            <person name="Armstrong S.D."/>
            <person name="Xia D."/>
            <person name="Makepeace B.L."/>
            <person name="Darby A.C."/>
            <person name="Kadowaki T."/>
        </authorList>
    </citation>
    <scope>NUCLEOTIDE SEQUENCE [LARGE SCALE GENOMIC DNA]</scope>
    <source>
        <strain evidence="4">Wuxi-XJTLU</strain>
    </source>
</reference>
<dbReference type="InParanoid" id="A0A1V9XPM8"/>
<dbReference type="STRING" id="418985.A0A1V9XPM8"/>
<dbReference type="GO" id="GO:0005763">
    <property type="term" value="C:mitochondrial small ribosomal subunit"/>
    <property type="evidence" value="ECO:0007669"/>
    <property type="project" value="TreeGrafter"/>
</dbReference>
<evidence type="ECO:0000313" key="5">
    <source>
        <dbReference type="Proteomes" id="UP000192247"/>
    </source>
</evidence>
<proteinExistence type="inferred from homology"/>
<evidence type="ECO:0000256" key="2">
    <source>
        <dbReference type="ARBA" id="ARBA00022980"/>
    </source>
</evidence>
<accession>A0A1V9XPM8</accession>
<dbReference type="SUPFAM" id="SSF57716">
    <property type="entry name" value="Glucocorticoid receptor-like (DNA-binding domain)"/>
    <property type="match status" value="1"/>
</dbReference>
<sequence>MAGYAFERLQLNAMRKNRILPKALQDVASAELHFKPLNSCYSRIHDRCTITSRAYNVDKRYHLGRMVFRHLADHGNLSGVQRAIY</sequence>
<dbReference type="OrthoDB" id="413436at2759"/>
<name>A0A1V9XPM8_9ACAR</name>
<dbReference type="EMBL" id="MNPL01006346">
    <property type="protein sequence ID" value="OQR75460.1"/>
    <property type="molecule type" value="Genomic_DNA"/>
</dbReference>
<gene>
    <name evidence="4" type="ORF">BIW11_08406</name>
</gene>
<protein>
    <submittedName>
        <fullName evidence="4">28S ribosomal protein S14</fullName>
    </submittedName>
</protein>
<dbReference type="Proteomes" id="UP000192247">
    <property type="component" value="Unassembled WGS sequence"/>
</dbReference>